<organism evidence="1 2">
    <name type="scientific">Pseudomonas putida</name>
    <name type="common">Arthrobacter siderocapsulatus</name>
    <dbReference type="NCBI Taxonomy" id="303"/>
    <lineage>
        <taxon>Bacteria</taxon>
        <taxon>Pseudomonadati</taxon>
        <taxon>Pseudomonadota</taxon>
        <taxon>Gammaproteobacteria</taxon>
        <taxon>Pseudomonadales</taxon>
        <taxon>Pseudomonadaceae</taxon>
        <taxon>Pseudomonas</taxon>
    </lineage>
</organism>
<dbReference type="CDD" id="cd08054">
    <property type="entry name" value="gp6"/>
    <property type="match status" value="1"/>
</dbReference>
<evidence type="ECO:0008006" key="3">
    <source>
        <dbReference type="Google" id="ProtNLM"/>
    </source>
</evidence>
<evidence type="ECO:0000313" key="1">
    <source>
        <dbReference type="EMBL" id="KPM65561.1"/>
    </source>
</evidence>
<protein>
    <recommendedName>
        <fullName evidence="3">Phage gp6-like head-tail connector protein</fullName>
    </recommendedName>
</protein>
<dbReference type="NCBIfam" id="TIGR01560">
    <property type="entry name" value="put_DNA_pack"/>
    <property type="match status" value="1"/>
</dbReference>
<dbReference type="InterPro" id="IPR021146">
    <property type="entry name" value="Phage_gp6-like_head-tail"/>
</dbReference>
<reference evidence="1 2" key="1">
    <citation type="submission" date="2015-10" db="EMBL/GenBank/DDBJ databases">
        <title>Pseudomonas putida clinical strains.</title>
        <authorList>
            <person name="Molina L."/>
            <person name="Udaondo Z."/>
        </authorList>
    </citation>
    <scope>NUCLEOTIDE SEQUENCE [LARGE SCALE GENOMIC DNA]</scope>
    <source>
        <strain evidence="1 2">HB13667</strain>
    </source>
</reference>
<comment type="caution">
    <text evidence="1">The sequence shown here is derived from an EMBL/GenBank/DDBJ whole genome shotgun (WGS) entry which is preliminary data.</text>
</comment>
<dbReference type="Gene3D" id="1.10.3230.30">
    <property type="entry name" value="Phage gp6-like head-tail connector protein"/>
    <property type="match status" value="1"/>
</dbReference>
<name>A0A0P7DAW5_PSEPU</name>
<evidence type="ECO:0000313" key="2">
    <source>
        <dbReference type="Proteomes" id="UP000050437"/>
    </source>
</evidence>
<sequence>MIDLGSVKAHLRVDGDDEDGLIQGYTDAAISTFELWTNRKLIAAGEPLPDPLGNGLVFSKSIQQGALLLIGHWYATREAVAVGTIATEMPLATQALWKPHRWVNV</sequence>
<dbReference type="RefSeq" id="WP_054572672.1">
    <property type="nucleotide sequence ID" value="NZ_LKKS01000068.1"/>
</dbReference>
<dbReference type="AlphaFoldDB" id="A0A0P7DAW5"/>
<proteinExistence type="predicted"/>
<accession>A0A0P7DAW5</accession>
<dbReference type="Proteomes" id="UP000050437">
    <property type="component" value="Unassembled WGS sequence"/>
</dbReference>
<dbReference type="InterPro" id="IPR006450">
    <property type="entry name" value="Phage_HK97_gp6-like"/>
</dbReference>
<gene>
    <name evidence="1" type="ORF">HB13667_11620</name>
</gene>
<dbReference type="Pfam" id="PF05135">
    <property type="entry name" value="Phage_connect_1"/>
    <property type="match status" value="1"/>
</dbReference>
<dbReference type="EMBL" id="LKKS01000068">
    <property type="protein sequence ID" value="KPM65561.1"/>
    <property type="molecule type" value="Genomic_DNA"/>
</dbReference>